<dbReference type="GO" id="GO:0003676">
    <property type="term" value="F:nucleic acid binding"/>
    <property type="evidence" value="ECO:0007669"/>
    <property type="project" value="InterPro"/>
</dbReference>
<dbReference type="AlphaFoldDB" id="A0A4Y2TZQ1"/>
<evidence type="ECO:0008006" key="3">
    <source>
        <dbReference type="Google" id="ProtNLM"/>
    </source>
</evidence>
<comment type="caution">
    <text evidence="1">The sequence shown here is derived from an EMBL/GenBank/DDBJ whole genome shotgun (WGS) entry which is preliminary data.</text>
</comment>
<reference evidence="1 2" key="1">
    <citation type="journal article" date="2019" name="Sci. Rep.">
        <title>Orb-weaving spider Araneus ventricosus genome elucidates the spidroin gene catalogue.</title>
        <authorList>
            <person name="Kono N."/>
            <person name="Nakamura H."/>
            <person name="Ohtoshi R."/>
            <person name="Moran D.A.P."/>
            <person name="Shinohara A."/>
            <person name="Yoshida Y."/>
            <person name="Fujiwara M."/>
            <person name="Mori M."/>
            <person name="Tomita M."/>
            <person name="Arakawa K."/>
        </authorList>
    </citation>
    <scope>NUCLEOTIDE SEQUENCE [LARGE SCALE GENOMIC DNA]</scope>
</reference>
<gene>
    <name evidence="1" type="ORF">AVEN_187381_1</name>
</gene>
<dbReference type="InterPro" id="IPR036397">
    <property type="entry name" value="RNaseH_sf"/>
</dbReference>
<proteinExistence type="predicted"/>
<keyword evidence="2" id="KW-1185">Reference proteome</keyword>
<accession>A0A4Y2TZQ1</accession>
<organism evidence="1 2">
    <name type="scientific">Araneus ventricosus</name>
    <name type="common">Orbweaver spider</name>
    <name type="synonym">Epeira ventricosa</name>
    <dbReference type="NCBI Taxonomy" id="182803"/>
    <lineage>
        <taxon>Eukaryota</taxon>
        <taxon>Metazoa</taxon>
        <taxon>Ecdysozoa</taxon>
        <taxon>Arthropoda</taxon>
        <taxon>Chelicerata</taxon>
        <taxon>Arachnida</taxon>
        <taxon>Araneae</taxon>
        <taxon>Araneomorphae</taxon>
        <taxon>Entelegynae</taxon>
        <taxon>Araneoidea</taxon>
        <taxon>Araneidae</taxon>
        <taxon>Araneus</taxon>
    </lineage>
</organism>
<name>A0A4Y2TZQ1_ARAVE</name>
<sequence>CDKELQDTVENWIRQQPRTFYTEAIHSLPTRWDQCINAKDDYL</sequence>
<dbReference type="Proteomes" id="UP000499080">
    <property type="component" value="Unassembled WGS sequence"/>
</dbReference>
<dbReference type="Gene3D" id="3.30.420.10">
    <property type="entry name" value="Ribonuclease H-like superfamily/Ribonuclease H"/>
    <property type="match status" value="1"/>
</dbReference>
<protein>
    <recommendedName>
        <fullName evidence="3">Histone-lysine N-methyltransferase SETMAR</fullName>
    </recommendedName>
</protein>
<evidence type="ECO:0000313" key="1">
    <source>
        <dbReference type="EMBL" id="GBO04900.1"/>
    </source>
</evidence>
<evidence type="ECO:0000313" key="2">
    <source>
        <dbReference type="Proteomes" id="UP000499080"/>
    </source>
</evidence>
<feature type="non-terminal residue" evidence="1">
    <location>
        <position position="1"/>
    </location>
</feature>
<dbReference type="EMBL" id="BGPR01031698">
    <property type="protein sequence ID" value="GBO04900.1"/>
    <property type="molecule type" value="Genomic_DNA"/>
</dbReference>